<dbReference type="Gene3D" id="3.20.20.450">
    <property type="entry name" value="EAL domain"/>
    <property type="match status" value="1"/>
</dbReference>
<proteinExistence type="predicted"/>
<dbReference type="SMART" id="SM00052">
    <property type="entry name" value="EAL"/>
    <property type="match status" value="1"/>
</dbReference>
<organism evidence="2 3">
    <name type="scientific">Lichenifustis flavocetrariae</name>
    <dbReference type="NCBI Taxonomy" id="2949735"/>
    <lineage>
        <taxon>Bacteria</taxon>
        <taxon>Pseudomonadati</taxon>
        <taxon>Pseudomonadota</taxon>
        <taxon>Alphaproteobacteria</taxon>
        <taxon>Hyphomicrobiales</taxon>
        <taxon>Lichenihabitantaceae</taxon>
        <taxon>Lichenifustis</taxon>
    </lineage>
</organism>
<dbReference type="PANTHER" id="PTHR33121">
    <property type="entry name" value="CYCLIC DI-GMP PHOSPHODIESTERASE PDEF"/>
    <property type="match status" value="1"/>
</dbReference>
<reference evidence="2" key="1">
    <citation type="submission" date="2022-05" db="EMBL/GenBank/DDBJ databases">
        <authorList>
            <person name="Pankratov T."/>
        </authorList>
    </citation>
    <scope>NUCLEOTIDE SEQUENCE</scope>
    <source>
        <strain evidence="2">BP6-180914</strain>
    </source>
</reference>
<dbReference type="PROSITE" id="PS50883">
    <property type="entry name" value="EAL"/>
    <property type="match status" value="1"/>
</dbReference>
<dbReference type="InterPro" id="IPR050706">
    <property type="entry name" value="Cyclic-di-GMP_PDE-like"/>
</dbReference>
<protein>
    <submittedName>
        <fullName evidence="2">EAL domain-containing protein</fullName>
    </submittedName>
</protein>
<dbReference type="PANTHER" id="PTHR33121:SF79">
    <property type="entry name" value="CYCLIC DI-GMP PHOSPHODIESTERASE PDED-RELATED"/>
    <property type="match status" value="1"/>
</dbReference>
<name>A0AA42CS59_9HYPH</name>
<dbReference type="Proteomes" id="UP001165667">
    <property type="component" value="Unassembled WGS sequence"/>
</dbReference>
<accession>A0AA42CS59</accession>
<gene>
    <name evidence="2" type="ORF">M8523_35530</name>
</gene>
<comment type="caution">
    <text evidence="2">The sequence shown here is derived from an EMBL/GenBank/DDBJ whole genome shotgun (WGS) entry which is preliminary data.</text>
</comment>
<dbReference type="AlphaFoldDB" id="A0AA42CS59"/>
<dbReference type="InterPro" id="IPR035919">
    <property type="entry name" value="EAL_sf"/>
</dbReference>
<keyword evidence="3" id="KW-1185">Reference proteome</keyword>
<evidence type="ECO:0000313" key="2">
    <source>
        <dbReference type="EMBL" id="MCW6513160.1"/>
    </source>
</evidence>
<dbReference type="CDD" id="cd01948">
    <property type="entry name" value="EAL"/>
    <property type="match status" value="1"/>
</dbReference>
<dbReference type="InterPro" id="IPR001633">
    <property type="entry name" value="EAL_dom"/>
</dbReference>
<dbReference type="SUPFAM" id="SSF141868">
    <property type="entry name" value="EAL domain-like"/>
    <property type="match status" value="1"/>
</dbReference>
<dbReference type="GO" id="GO:0071111">
    <property type="term" value="F:cyclic-guanylate-specific phosphodiesterase activity"/>
    <property type="evidence" value="ECO:0007669"/>
    <property type="project" value="InterPro"/>
</dbReference>
<evidence type="ECO:0000259" key="1">
    <source>
        <dbReference type="PROSITE" id="PS50883"/>
    </source>
</evidence>
<feature type="domain" description="EAL" evidence="1">
    <location>
        <begin position="1"/>
        <end position="178"/>
    </location>
</feature>
<sequence>MVPPDIFIPLAEDLGLIGALTDRLMRQACREAASWPHAVTLACNLSPVQLCDPGLPGAIRDVLKETGLLPSRLELEITESALVGDLALARASLGQLKVLGVRLAIDDFGTGYSSLRHLHSLPFDKIKIDRGFVAGMAGDIDSGKIVSAVVGLGRSLAHLIHWPDDGKVADVAYRLEAA</sequence>
<dbReference type="Pfam" id="PF00563">
    <property type="entry name" value="EAL"/>
    <property type="match status" value="1"/>
</dbReference>
<evidence type="ECO:0000313" key="3">
    <source>
        <dbReference type="Proteomes" id="UP001165667"/>
    </source>
</evidence>
<dbReference type="EMBL" id="JAMOIM010000103">
    <property type="protein sequence ID" value="MCW6513160.1"/>
    <property type="molecule type" value="Genomic_DNA"/>
</dbReference>